<dbReference type="EMBL" id="JAWXXX010000001">
    <property type="protein sequence ID" value="MDX5893752.1"/>
    <property type="molecule type" value="Genomic_DNA"/>
</dbReference>
<dbReference type="PANTHER" id="PTHR33711:SF9">
    <property type="entry name" value="PROTOCATECHUATE 3,4-DIOXYGENASE ALPHA CHAIN"/>
    <property type="match status" value="1"/>
</dbReference>
<feature type="domain" description="Intradiol ring-cleavage dioxygenases" evidence="4">
    <location>
        <begin position="38"/>
        <end position="66"/>
    </location>
</feature>
<evidence type="ECO:0000256" key="2">
    <source>
        <dbReference type="ARBA" id="ARBA00022964"/>
    </source>
</evidence>
<evidence type="ECO:0000313" key="7">
    <source>
        <dbReference type="Proteomes" id="UP000025229"/>
    </source>
</evidence>
<dbReference type="OrthoDB" id="9805815at2"/>
<dbReference type="SUPFAM" id="SSF49482">
    <property type="entry name" value="Aromatic compound dioxygenase"/>
    <property type="match status" value="1"/>
</dbReference>
<keyword evidence="2 5" id="KW-0223">Dioxygenase</keyword>
<protein>
    <submittedName>
        <fullName evidence="6">Protocatechuate 3,4-dioxygenase subunit alpha</fullName>
        <ecNumber evidence="6">1.13.11.3</ecNumber>
    </submittedName>
    <submittedName>
        <fullName evidence="5">Protocatechuate 3,4-dioxygenase, alpha subunit</fullName>
    </submittedName>
</protein>
<sequence length="189" mass="20905">MAAGVTPSQTIGPFFHDALLDRDYSKLVAEDHPEAITLVGTVFDGAGDPVPDAMVEVWQAHPSGRFAHPEDAREELPLEEGFEGFGRSGTQDGGFRFVTLKPGPVPGEREGEEQAPHLAVSVFARGLLKRVVTRVYFPDERERNANDPVLRSIGDERLRETLIATAERDGVYRFDVHLQGERQTAFFGF</sequence>
<dbReference type="InterPro" id="IPR015889">
    <property type="entry name" value="Intradiol_dOase_core"/>
</dbReference>
<dbReference type="EC" id="1.13.11.3" evidence="6"/>
<reference evidence="6" key="2">
    <citation type="submission" date="2023-11" db="EMBL/GenBank/DDBJ databases">
        <title>MicrobeMod: A computational toolkit for identifying prokaryotic methylation and restriction-modification with nanopore sequencing.</title>
        <authorList>
            <person name="Crits-Christoph A."/>
            <person name="Kang S.C."/>
            <person name="Lee H."/>
            <person name="Ostrov N."/>
        </authorList>
    </citation>
    <scope>NUCLEOTIDE SEQUENCE</scope>
    <source>
        <strain evidence="6">ATCC 51242</strain>
    </source>
</reference>
<dbReference type="KEGG" id="rrd:RradSPS_1062"/>
<dbReference type="CDD" id="cd03463">
    <property type="entry name" value="3_4-PCD_alpha"/>
    <property type="match status" value="1"/>
</dbReference>
<dbReference type="Proteomes" id="UP000025229">
    <property type="component" value="Chromosome"/>
</dbReference>
<proteinExistence type="inferred from homology"/>
<dbReference type="GO" id="GO:0018578">
    <property type="term" value="F:protocatechuate 3,4-dioxygenase activity"/>
    <property type="evidence" value="ECO:0007669"/>
    <property type="project" value="UniProtKB-EC"/>
</dbReference>
<dbReference type="InterPro" id="IPR000627">
    <property type="entry name" value="Intradiol_dOase_C"/>
</dbReference>
<dbReference type="AlphaFoldDB" id="A0A023X2W2"/>
<evidence type="ECO:0000313" key="5">
    <source>
        <dbReference type="EMBL" id="AHY46345.1"/>
    </source>
</evidence>
<dbReference type="Proteomes" id="UP001281130">
    <property type="component" value="Unassembled WGS sequence"/>
</dbReference>
<evidence type="ECO:0000259" key="4">
    <source>
        <dbReference type="PROSITE" id="PS00083"/>
    </source>
</evidence>
<evidence type="ECO:0000256" key="1">
    <source>
        <dbReference type="ARBA" id="ARBA00007825"/>
    </source>
</evidence>
<dbReference type="RefSeq" id="WP_038681181.1">
    <property type="nucleotide sequence ID" value="NZ_CP007514.1"/>
</dbReference>
<dbReference type="STRING" id="42256.RradSPS_1062"/>
<evidence type="ECO:0000256" key="3">
    <source>
        <dbReference type="ARBA" id="ARBA00023002"/>
    </source>
</evidence>
<dbReference type="NCBIfam" id="TIGR02423">
    <property type="entry name" value="protocat_alph"/>
    <property type="match status" value="1"/>
</dbReference>
<dbReference type="InterPro" id="IPR050770">
    <property type="entry name" value="Intradiol_RC_Dioxygenase"/>
</dbReference>
<keyword evidence="3 6" id="KW-0560">Oxidoreductase</keyword>
<name>A0A023X2W2_RUBRA</name>
<dbReference type="eggNOG" id="COG3485">
    <property type="taxonomic scope" value="Bacteria"/>
</dbReference>
<organism evidence="5 7">
    <name type="scientific">Rubrobacter radiotolerans</name>
    <name type="common">Arthrobacter radiotolerans</name>
    <dbReference type="NCBI Taxonomy" id="42256"/>
    <lineage>
        <taxon>Bacteria</taxon>
        <taxon>Bacillati</taxon>
        <taxon>Actinomycetota</taxon>
        <taxon>Rubrobacteria</taxon>
        <taxon>Rubrobacterales</taxon>
        <taxon>Rubrobacteraceae</taxon>
        <taxon>Rubrobacter</taxon>
    </lineage>
</organism>
<reference evidence="5 7" key="1">
    <citation type="submission" date="2014-03" db="EMBL/GenBank/DDBJ databases">
        <title>Complete genome sequence of the Radio-Resistant Rubrobacter radiotolerans RSPS-4.</title>
        <authorList>
            <person name="Egas C.C."/>
            <person name="Barroso C.C."/>
            <person name="Froufe H.J.C."/>
            <person name="Pacheco J.J."/>
            <person name="Albuquerque L.L."/>
            <person name="da Costa M.M.S."/>
        </authorList>
    </citation>
    <scope>NUCLEOTIDE SEQUENCE [LARGE SCALE GENOMIC DNA]</scope>
    <source>
        <strain evidence="5 7">RSPS-4</strain>
    </source>
</reference>
<accession>A0A023X2W2</accession>
<dbReference type="PROSITE" id="PS00083">
    <property type="entry name" value="INTRADIOL_DIOXYGENAS"/>
    <property type="match status" value="1"/>
</dbReference>
<comment type="similarity">
    <text evidence="1">Belongs to the intradiol ring-cleavage dioxygenase family.</text>
</comment>
<dbReference type="PANTHER" id="PTHR33711">
    <property type="entry name" value="DIOXYGENASE, PUTATIVE (AFU_ORTHOLOGUE AFUA_2G02910)-RELATED"/>
    <property type="match status" value="1"/>
</dbReference>
<dbReference type="PATRIC" id="fig|42256.3.peg.1075"/>
<dbReference type="HOGENOM" id="CLU_027719_7_1_11"/>
<dbReference type="GO" id="GO:0008199">
    <property type="term" value="F:ferric iron binding"/>
    <property type="evidence" value="ECO:0007669"/>
    <property type="project" value="InterPro"/>
</dbReference>
<keyword evidence="7" id="KW-1185">Reference proteome</keyword>
<gene>
    <name evidence="6" type="primary">pcaG</name>
    <name evidence="5" type="ORF">RradSPS_1062</name>
    <name evidence="6" type="ORF">SIL72_06885</name>
</gene>
<dbReference type="Gene3D" id="2.60.130.10">
    <property type="entry name" value="Aromatic compound dioxygenase"/>
    <property type="match status" value="1"/>
</dbReference>
<dbReference type="InterPro" id="IPR012786">
    <property type="entry name" value="Protocat_dOase_a"/>
</dbReference>
<evidence type="ECO:0000313" key="6">
    <source>
        <dbReference type="EMBL" id="MDX5893752.1"/>
    </source>
</evidence>
<dbReference type="Pfam" id="PF00775">
    <property type="entry name" value="Dioxygenase_C"/>
    <property type="match status" value="1"/>
</dbReference>
<dbReference type="EMBL" id="CP007514">
    <property type="protein sequence ID" value="AHY46345.1"/>
    <property type="molecule type" value="Genomic_DNA"/>
</dbReference>